<dbReference type="RefSeq" id="WP_274258796.1">
    <property type="nucleotide sequence ID" value="NZ_CP117884.1"/>
</dbReference>
<name>A0ABY7WPU3_9LACO</name>
<feature type="compositionally biased region" description="Basic residues" evidence="1">
    <location>
        <begin position="67"/>
        <end position="77"/>
    </location>
</feature>
<feature type="compositionally biased region" description="Basic and acidic residues" evidence="1">
    <location>
        <begin position="54"/>
        <end position="66"/>
    </location>
</feature>
<reference evidence="2 3" key="1">
    <citation type="submission" date="2023-02" db="EMBL/GenBank/DDBJ databases">
        <title>Genome sequence of Lacticaseibacillus sp. KACC 23028.</title>
        <authorList>
            <person name="Kim S."/>
            <person name="Heo J."/>
            <person name="Kwon S.-W."/>
        </authorList>
    </citation>
    <scope>NUCLEOTIDE SEQUENCE [LARGE SCALE GENOMIC DNA]</scope>
    <source>
        <strain evidence="2 3">KACC 23028</strain>
    </source>
</reference>
<gene>
    <name evidence="2" type="ORF">PQ472_07655</name>
</gene>
<organism evidence="2 3">
    <name type="scientific">Lacticaseibacillus pabuli</name>
    <dbReference type="NCBI Taxonomy" id="3025672"/>
    <lineage>
        <taxon>Bacteria</taxon>
        <taxon>Bacillati</taxon>
        <taxon>Bacillota</taxon>
        <taxon>Bacilli</taxon>
        <taxon>Lactobacillales</taxon>
        <taxon>Lactobacillaceae</taxon>
        <taxon>Lacticaseibacillus</taxon>
    </lineage>
</organism>
<protein>
    <submittedName>
        <fullName evidence="2">Uncharacterized protein</fullName>
    </submittedName>
</protein>
<sequence>MGRLLISLAPLIATIPTALLTALSLRESARKNKHDELKDLYDRVNAENEELRDRVDDLEKENQHLRDGKRKKGAHED</sequence>
<dbReference type="EMBL" id="CP117884">
    <property type="protein sequence ID" value="WDF81799.1"/>
    <property type="molecule type" value="Genomic_DNA"/>
</dbReference>
<accession>A0ABY7WPU3</accession>
<proteinExistence type="predicted"/>
<evidence type="ECO:0000313" key="3">
    <source>
        <dbReference type="Proteomes" id="UP001220377"/>
    </source>
</evidence>
<evidence type="ECO:0000313" key="2">
    <source>
        <dbReference type="EMBL" id="WDF81799.1"/>
    </source>
</evidence>
<evidence type="ECO:0000256" key="1">
    <source>
        <dbReference type="SAM" id="MobiDB-lite"/>
    </source>
</evidence>
<keyword evidence="3" id="KW-1185">Reference proteome</keyword>
<dbReference type="Proteomes" id="UP001220377">
    <property type="component" value="Chromosome"/>
</dbReference>
<feature type="region of interest" description="Disordered" evidence="1">
    <location>
        <begin position="54"/>
        <end position="77"/>
    </location>
</feature>